<evidence type="ECO:0008006" key="3">
    <source>
        <dbReference type="Google" id="ProtNLM"/>
    </source>
</evidence>
<reference evidence="2" key="1">
    <citation type="journal article" date="2019" name="Int. J. Syst. Evol. Microbiol.">
        <title>The Global Catalogue of Microorganisms (GCM) 10K type strain sequencing project: providing services to taxonomists for standard genome sequencing and annotation.</title>
        <authorList>
            <consortium name="The Broad Institute Genomics Platform"/>
            <consortium name="The Broad Institute Genome Sequencing Center for Infectious Disease"/>
            <person name="Wu L."/>
            <person name="Ma J."/>
        </authorList>
    </citation>
    <scope>NUCLEOTIDE SEQUENCE [LARGE SCALE GENOMIC DNA]</scope>
    <source>
        <strain evidence="2">CGMCC 1.16306</strain>
    </source>
</reference>
<accession>A0ABV9GLY3</accession>
<organism evidence="1 2">
    <name type="scientific">Camelliibacillus cellulosilyticus</name>
    <dbReference type="NCBI Taxonomy" id="2174486"/>
    <lineage>
        <taxon>Bacteria</taxon>
        <taxon>Bacillati</taxon>
        <taxon>Bacillota</taxon>
        <taxon>Bacilli</taxon>
        <taxon>Bacillales</taxon>
        <taxon>Sporolactobacillaceae</taxon>
        <taxon>Camelliibacillus</taxon>
    </lineage>
</organism>
<comment type="caution">
    <text evidence="1">The sequence shown here is derived from an EMBL/GenBank/DDBJ whole genome shotgun (WGS) entry which is preliminary data.</text>
</comment>
<name>A0ABV9GLY3_9BACL</name>
<evidence type="ECO:0000313" key="1">
    <source>
        <dbReference type="EMBL" id="MFC4618306.1"/>
    </source>
</evidence>
<proteinExistence type="predicted"/>
<keyword evidence="2" id="KW-1185">Reference proteome</keyword>
<protein>
    <recommendedName>
        <fullName evidence="3">Nuclease-like protein</fullName>
    </recommendedName>
</protein>
<dbReference type="EMBL" id="JBHSFW010000001">
    <property type="protein sequence ID" value="MFC4618306.1"/>
    <property type="molecule type" value="Genomic_DNA"/>
</dbReference>
<dbReference type="RefSeq" id="WP_376845304.1">
    <property type="nucleotide sequence ID" value="NZ_JBHSFW010000001.1"/>
</dbReference>
<sequence length="248" mass="29231">MAQLIKLYHYPSRYENDIYQYASRFIPQKRRRYHEYKQKFGSGKYPESLRTAFHDDFYKNQLIWATSTPTHRAEPDVKYRRHRWLSFFLQALQDTVFILCEPIFDSKLSGRTVDFLFMTPQSIWCVNILEGEAGSVFQGLGGGKWREVRSRSVDYLSDPLPPLERIVALVGDILRERQINMEIKGCLLVPESFTEYIAPTQKVTVCDRSSWRTWMNDTFDHHANLKYIQLRAAEALLDHCQTVGSERY</sequence>
<gene>
    <name evidence="1" type="ORF">ACFO4N_06125</name>
</gene>
<evidence type="ECO:0000313" key="2">
    <source>
        <dbReference type="Proteomes" id="UP001596022"/>
    </source>
</evidence>
<dbReference type="Proteomes" id="UP001596022">
    <property type="component" value="Unassembled WGS sequence"/>
</dbReference>